<comment type="caution">
    <text evidence="1">The sequence shown here is derived from an EMBL/GenBank/DDBJ whole genome shotgun (WGS) entry which is preliminary data.</text>
</comment>
<keyword evidence="2" id="KW-1185">Reference proteome</keyword>
<dbReference type="EMBL" id="BDUD01000001">
    <property type="protein sequence ID" value="GBG20439.1"/>
    <property type="molecule type" value="Genomic_DNA"/>
</dbReference>
<dbReference type="Proteomes" id="UP000245124">
    <property type="component" value="Unassembled WGS sequence"/>
</dbReference>
<reference evidence="1 2" key="1">
    <citation type="submission" date="2017-06" db="EMBL/GenBank/DDBJ databases">
        <title>Genome sequencing of cyanobaciteial culture collection at National Institute for Environmental Studies (NIES).</title>
        <authorList>
            <person name="Hirose Y."/>
            <person name="Shimura Y."/>
            <person name="Fujisawa T."/>
            <person name="Nakamura Y."/>
            <person name="Kawachi M."/>
        </authorList>
    </citation>
    <scope>NUCLEOTIDE SEQUENCE [LARGE SCALE GENOMIC DNA]</scope>
    <source>
        <strain evidence="1 2">NIES-4072</strain>
    </source>
</reference>
<protein>
    <submittedName>
        <fullName evidence="1">Uncharacterized protein</fullName>
    </submittedName>
</protein>
<dbReference type="AlphaFoldDB" id="A0A2R5FQY7"/>
<accession>A0A2R5FQY7</accession>
<proteinExistence type="predicted"/>
<gene>
    <name evidence="1" type="ORF">NIES4072_41170</name>
</gene>
<evidence type="ECO:0000313" key="2">
    <source>
        <dbReference type="Proteomes" id="UP000245124"/>
    </source>
</evidence>
<name>A0A2R5FQY7_NOSCO</name>
<evidence type="ECO:0000313" key="1">
    <source>
        <dbReference type="EMBL" id="GBG20439.1"/>
    </source>
</evidence>
<organism evidence="1 2">
    <name type="scientific">Nostoc commune NIES-4072</name>
    <dbReference type="NCBI Taxonomy" id="2005467"/>
    <lineage>
        <taxon>Bacteria</taxon>
        <taxon>Bacillati</taxon>
        <taxon>Cyanobacteriota</taxon>
        <taxon>Cyanophyceae</taxon>
        <taxon>Nostocales</taxon>
        <taxon>Nostocaceae</taxon>
        <taxon>Nostoc</taxon>
    </lineage>
</organism>
<sequence>MANEGLFFAYNPGQSVEGARMMISVQAILP</sequence>